<gene>
    <name evidence="1" type="ORF">AU467_34875</name>
</gene>
<dbReference type="EMBL" id="LPWA01000023">
    <property type="protein sequence ID" value="KUM28368.1"/>
    <property type="molecule type" value="Genomic_DNA"/>
</dbReference>
<accession>A0A124GH00</accession>
<sequence>MGFSGGGRGDPVVTQDVPDQAAETTWSDFLRALTLKQYLVFGSTSLILKPTILIELVSLI</sequence>
<comment type="caution">
    <text evidence="1">The sequence shown here is derived from an EMBL/GenBank/DDBJ whole genome shotgun (WGS) entry which is preliminary data.</text>
</comment>
<protein>
    <submittedName>
        <fullName evidence="1">Uncharacterized protein</fullName>
    </submittedName>
</protein>
<dbReference type="AlphaFoldDB" id="A0A124GH00"/>
<evidence type="ECO:0000313" key="2">
    <source>
        <dbReference type="Proteomes" id="UP000053176"/>
    </source>
</evidence>
<organism evidence="1 2">
    <name type="scientific">Rhizobium loti</name>
    <name type="common">Mesorhizobium loti</name>
    <dbReference type="NCBI Taxonomy" id="381"/>
    <lineage>
        <taxon>Bacteria</taxon>
        <taxon>Pseudomonadati</taxon>
        <taxon>Pseudomonadota</taxon>
        <taxon>Alphaproteobacteria</taxon>
        <taxon>Hyphomicrobiales</taxon>
        <taxon>Phyllobacteriaceae</taxon>
        <taxon>Mesorhizobium</taxon>
    </lineage>
</organism>
<proteinExistence type="predicted"/>
<name>A0A124GH00_RHILI</name>
<reference evidence="1 2" key="1">
    <citation type="submission" date="2015-12" db="EMBL/GenBank/DDBJ databases">
        <title>Draft genome sequence of Mesorhizobium sp. UFLA 01-765, a multitolerant efficient symbiont and plant-growth promoting strain isolated from Zn-mining soil using Leucaena leucocephala as a trap plant.</title>
        <authorList>
            <person name="Rangel W.M."/>
            <person name="Thijs S."/>
            <person name="Longatti S.M."/>
            <person name="Moreira F.M."/>
            <person name="Weyens N."/>
            <person name="Vangronsveld J."/>
            <person name="Van Hamme J.D."/>
            <person name="Bottos E.M."/>
            <person name="Rineau F."/>
        </authorList>
    </citation>
    <scope>NUCLEOTIDE SEQUENCE [LARGE SCALE GENOMIC DNA]</scope>
    <source>
        <strain evidence="1 2">UFLA 01-765</strain>
    </source>
</reference>
<dbReference type="Proteomes" id="UP000053176">
    <property type="component" value="Unassembled WGS sequence"/>
</dbReference>
<evidence type="ECO:0000313" key="1">
    <source>
        <dbReference type="EMBL" id="KUM28368.1"/>
    </source>
</evidence>